<dbReference type="PhylomeDB" id="B3MYK2"/>
<name>B3MYK2_DROAN</name>
<proteinExistence type="predicted"/>
<evidence type="ECO:0000256" key="1">
    <source>
        <dbReference type="SAM" id="SignalP"/>
    </source>
</evidence>
<dbReference type="HOGENOM" id="CLU_113864_0_0_1"/>
<dbReference type="KEGG" id="dan:6504825"/>
<sequence>MYPNRCGTILGLILVALCWKSNATTTEIATSTTSRISIIRPPFPPRCILLPVCLASSPRVCGRLPNGDCQRFGNICQLLLANRRGSSAGVVHTRDLECRGIRGVGASKRRPCFYPCPARPVACRRTPPEQEICVRSRNGQSCKVLANRCQLNNQNCHSRPRNNWQRTDRRLCGNRQVGDKPDVCLPIIIFPPRTTRPPV</sequence>
<dbReference type="eggNOG" id="KOG3624">
    <property type="taxonomic scope" value="Eukaryota"/>
</dbReference>
<accession>B3MYK2</accession>
<organism evidence="2 3">
    <name type="scientific">Drosophila ananassae</name>
    <name type="common">Fruit fly</name>
    <dbReference type="NCBI Taxonomy" id="7217"/>
    <lineage>
        <taxon>Eukaryota</taxon>
        <taxon>Metazoa</taxon>
        <taxon>Ecdysozoa</taxon>
        <taxon>Arthropoda</taxon>
        <taxon>Hexapoda</taxon>
        <taxon>Insecta</taxon>
        <taxon>Pterygota</taxon>
        <taxon>Neoptera</taxon>
        <taxon>Endopterygota</taxon>
        <taxon>Diptera</taxon>
        <taxon>Brachycera</taxon>
        <taxon>Muscomorpha</taxon>
        <taxon>Ephydroidea</taxon>
        <taxon>Drosophilidae</taxon>
        <taxon>Drosophila</taxon>
        <taxon>Sophophora</taxon>
    </lineage>
</organism>
<keyword evidence="1" id="KW-0732">Signal</keyword>
<evidence type="ECO:0000313" key="3">
    <source>
        <dbReference type="Proteomes" id="UP000007801"/>
    </source>
</evidence>
<protein>
    <recommendedName>
        <fullName evidence="4">Kazal-like domain-containing protein</fullName>
    </recommendedName>
</protein>
<dbReference type="EMBL" id="CH902632">
    <property type="protein sequence ID" value="EDV32696.1"/>
    <property type="molecule type" value="Genomic_DNA"/>
</dbReference>
<dbReference type="InParanoid" id="B3MYK2"/>
<feature type="signal peptide" evidence="1">
    <location>
        <begin position="1"/>
        <end position="23"/>
    </location>
</feature>
<feature type="chain" id="PRO_5002793905" description="Kazal-like domain-containing protein" evidence="1">
    <location>
        <begin position="24"/>
        <end position="199"/>
    </location>
</feature>
<evidence type="ECO:0008006" key="4">
    <source>
        <dbReference type="Google" id="ProtNLM"/>
    </source>
</evidence>
<keyword evidence="3" id="KW-1185">Reference proteome</keyword>
<dbReference type="OrthoDB" id="8037742at2759"/>
<dbReference type="AlphaFoldDB" id="B3MYK2"/>
<dbReference type="OMA" id="RNNWHRT"/>
<evidence type="ECO:0000313" key="2">
    <source>
        <dbReference type="EMBL" id="EDV32696.1"/>
    </source>
</evidence>
<dbReference type="Proteomes" id="UP000007801">
    <property type="component" value="Unassembled WGS sequence"/>
</dbReference>
<dbReference type="STRING" id="7217.B3MYK2"/>
<gene>
    <name evidence="2" type="primary">Dana\GF22158</name>
    <name evidence="2" type="synonym">dana_GLEANR_6139</name>
    <name evidence="2" type="ORF">GF22158</name>
</gene>
<reference evidence="2 3" key="1">
    <citation type="journal article" date="2007" name="Nature">
        <title>Evolution of genes and genomes on the Drosophila phylogeny.</title>
        <authorList>
            <consortium name="Drosophila 12 Genomes Consortium"/>
            <person name="Clark A.G."/>
            <person name="Eisen M.B."/>
            <person name="Smith D.R."/>
            <person name="Bergman C.M."/>
            <person name="Oliver B."/>
            <person name="Markow T.A."/>
            <person name="Kaufman T.C."/>
            <person name="Kellis M."/>
            <person name="Gelbart W."/>
            <person name="Iyer V.N."/>
            <person name="Pollard D.A."/>
            <person name="Sackton T.B."/>
            <person name="Larracuente A.M."/>
            <person name="Singh N.D."/>
            <person name="Abad J.P."/>
            <person name="Abt D.N."/>
            <person name="Adryan B."/>
            <person name="Aguade M."/>
            <person name="Akashi H."/>
            <person name="Anderson W.W."/>
            <person name="Aquadro C.F."/>
            <person name="Ardell D.H."/>
            <person name="Arguello R."/>
            <person name="Artieri C.G."/>
            <person name="Barbash D.A."/>
            <person name="Barker D."/>
            <person name="Barsanti P."/>
            <person name="Batterham P."/>
            <person name="Batzoglou S."/>
            <person name="Begun D."/>
            <person name="Bhutkar A."/>
            <person name="Blanco E."/>
            <person name="Bosak S.A."/>
            <person name="Bradley R.K."/>
            <person name="Brand A.D."/>
            <person name="Brent M.R."/>
            <person name="Brooks A.N."/>
            <person name="Brown R.H."/>
            <person name="Butlin R.K."/>
            <person name="Caggese C."/>
            <person name="Calvi B.R."/>
            <person name="Bernardo de Carvalho A."/>
            <person name="Caspi A."/>
            <person name="Castrezana S."/>
            <person name="Celniker S.E."/>
            <person name="Chang J.L."/>
            <person name="Chapple C."/>
            <person name="Chatterji S."/>
            <person name="Chinwalla A."/>
            <person name="Civetta A."/>
            <person name="Clifton S.W."/>
            <person name="Comeron J.M."/>
            <person name="Costello J.C."/>
            <person name="Coyne J.A."/>
            <person name="Daub J."/>
            <person name="David R.G."/>
            <person name="Delcher A.L."/>
            <person name="Delehaunty K."/>
            <person name="Do C.B."/>
            <person name="Ebling H."/>
            <person name="Edwards K."/>
            <person name="Eickbush T."/>
            <person name="Evans J.D."/>
            <person name="Filipski A."/>
            <person name="Findeiss S."/>
            <person name="Freyhult E."/>
            <person name="Fulton L."/>
            <person name="Fulton R."/>
            <person name="Garcia A.C."/>
            <person name="Gardiner A."/>
            <person name="Garfield D.A."/>
            <person name="Garvin B.E."/>
            <person name="Gibson G."/>
            <person name="Gilbert D."/>
            <person name="Gnerre S."/>
            <person name="Godfrey J."/>
            <person name="Good R."/>
            <person name="Gotea V."/>
            <person name="Gravely B."/>
            <person name="Greenberg A.J."/>
            <person name="Griffiths-Jones S."/>
            <person name="Gross S."/>
            <person name="Guigo R."/>
            <person name="Gustafson E.A."/>
            <person name="Haerty W."/>
            <person name="Hahn M.W."/>
            <person name="Halligan D.L."/>
            <person name="Halpern A.L."/>
            <person name="Halter G.M."/>
            <person name="Han M.V."/>
            <person name="Heger A."/>
            <person name="Hillier L."/>
            <person name="Hinrichs A.S."/>
            <person name="Holmes I."/>
            <person name="Hoskins R.A."/>
            <person name="Hubisz M.J."/>
            <person name="Hultmark D."/>
            <person name="Huntley M.A."/>
            <person name="Jaffe D.B."/>
            <person name="Jagadeeshan S."/>
            <person name="Jeck W.R."/>
            <person name="Johnson J."/>
            <person name="Jones C.D."/>
            <person name="Jordan W.C."/>
            <person name="Karpen G.H."/>
            <person name="Kataoka E."/>
            <person name="Keightley P.D."/>
            <person name="Kheradpour P."/>
            <person name="Kirkness E.F."/>
            <person name="Koerich L.B."/>
            <person name="Kristiansen K."/>
            <person name="Kudrna D."/>
            <person name="Kulathinal R.J."/>
            <person name="Kumar S."/>
            <person name="Kwok R."/>
            <person name="Lander E."/>
            <person name="Langley C.H."/>
            <person name="Lapoint R."/>
            <person name="Lazzaro B.P."/>
            <person name="Lee S.J."/>
            <person name="Levesque L."/>
            <person name="Li R."/>
            <person name="Lin C.F."/>
            <person name="Lin M.F."/>
            <person name="Lindblad-Toh K."/>
            <person name="Llopart A."/>
            <person name="Long M."/>
            <person name="Low L."/>
            <person name="Lozovsky E."/>
            <person name="Lu J."/>
            <person name="Luo M."/>
            <person name="Machado C.A."/>
            <person name="Makalowski W."/>
            <person name="Marzo M."/>
            <person name="Matsuda M."/>
            <person name="Matzkin L."/>
            <person name="McAllister B."/>
            <person name="McBride C.S."/>
            <person name="McKernan B."/>
            <person name="McKernan K."/>
            <person name="Mendez-Lago M."/>
            <person name="Minx P."/>
            <person name="Mollenhauer M.U."/>
            <person name="Montooth K."/>
            <person name="Mount S.M."/>
            <person name="Mu X."/>
            <person name="Myers E."/>
            <person name="Negre B."/>
            <person name="Newfeld S."/>
            <person name="Nielsen R."/>
            <person name="Noor M.A."/>
            <person name="O'Grady P."/>
            <person name="Pachter L."/>
            <person name="Papaceit M."/>
            <person name="Parisi M.J."/>
            <person name="Parisi M."/>
            <person name="Parts L."/>
            <person name="Pedersen J.S."/>
            <person name="Pesole G."/>
            <person name="Phillippy A.M."/>
            <person name="Ponting C.P."/>
            <person name="Pop M."/>
            <person name="Porcelli D."/>
            <person name="Powell J.R."/>
            <person name="Prohaska S."/>
            <person name="Pruitt K."/>
            <person name="Puig M."/>
            <person name="Quesneville H."/>
            <person name="Ram K.R."/>
            <person name="Rand D."/>
            <person name="Rasmussen M.D."/>
            <person name="Reed L.K."/>
            <person name="Reenan R."/>
            <person name="Reily A."/>
            <person name="Remington K.A."/>
            <person name="Rieger T.T."/>
            <person name="Ritchie M.G."/>
            <person name="Robin C."/>
            <person name="Rogers Y.H."/>
            <person name="Rohde C."/>
            <person name="Rozas J."/>
            <person name="Rubenfield M.J."/>
            <person name="Ruiz A."/>
            <person name="Russo S."/>
            <person name="Salzberg S.L."/>
            <person name="Sanchez-Gracia A."/>
            <person name="Saranga D.J."/>
            <person name="Sato H."/>
            <person name="Schaeffer S.W."/>
            <person name="Schatz M.C."/>
            <person name="Schlenke T."/>
            <person name="Schwartz R."/>
            <person name="Segarra C."/>
            <person name="Singh R.S."/>
            <person name="Sirot L."/>
            <person name="Sirota M."/>
            <person name="Sisneros N.B."/>
            <person name="Smith C.D."/>
            <person name="Smith T.F."/>
            <person name="Spieth J."/>
            <person name="Stage D.E."/>
            <person name="Stark A."/>
            <person name="Stephan W."/>
            <person name="Strausberg R.L."/>
            <person name="Strempel S."/>
            <person name="Sturgill D."/>
            <person name="Sutton G."/>
            <person name="Sutton G.G."/>
            <person name="Tao W."/>
            <person name="Teichmann S."/>
            <person name="Tobari Y.N."/>
            <person name="Tomimura Y."/>
            <person name="Tsolas J.M."/>
            <person name="Valente V.L."/>
            <person name="Venter E."/>
            <person name="Venter J.C."/>
            <person name="Vicario S."/>
            <person name="Vieira F.G."/>
            <person name="Vilella A.J."/>
            <person name="Villasante A."/>
            <person name="Walenz B."/>
            <person name="Wang J."/>
            <person name="Wasserman M."/>
            <person name="Watts T."/>
            <person name="Wilson D."/>
            <person name="Wilson R.K."/>
            <person name="Wing R.A."/>
            <person name="Wolfner M.F."/>
            <person name="Wong A."/>
            <person name="Wong G.K."/>
            <person name="Wu C.I."/>
            <person name="Wu G."/>
            <person name="Yamamoto D."/>
            <person name="Yang H.P."/>
            <person name="Yang S.P."/>
            <person name="Yorke J.A."/>
            <person name="Yoshida K."/>
            <person name="Zdobnov E."/>
            <person name="Zhang P."/>
            <person name="Zhang Y."/>
            <person name="Zimin A.V."/>
            <person name="Baldwin J."/>
            <person name="Abdouelleil A."/>
            <person name="Abdulkadir J."/>
            <person name="Abebe A."/>
            <person name="Abera B."/>
            <person name="Abreu J."/>
            <person name="Acer S.C."/>
            <person name="Aftuck L."/>
            <person name="Alexander A."/>
            <person name="An P."/>
            <person name="Anderson E."/>
            <person name="Anderson S."/>
            <person name="Arachi H."/>
            <person name="Azer M."/>
            <person name="Bachantsang P."/>
            <person name="Barry A."/>
            <person name="Bayul T."/>
            <person name="Berlin A."/>
            <person name="Bessette D."/>
            <person name="Bloom T."/>
            <person name="Blye J."/>
            <person name="Boguslavskiy L."/>
            <person name="Bonnet C."/>
            <person name="Boukhgalter B."/>
            <person name="Bourzgui I."/>
            <person name="Brown A."/>
            <person name="Cahill P."/>
            <person name="Channer S."/>
            <person name="Cheshatsang Y."/>
            <person name="Chuda L."/>
            <person name="Citroen M."/>
            <person name="Collymore A."/>
            <person name="Cooke P."/>
            <person name="Costello M."/>
            <person name="D'Aco K."/>
            <person name="Daza R."/>
            <person name="De Haan G."/>
            <person name="DeGray S."/>
            <person name="DeMaso C."/>
            <person name="Dhargay N."/>
            <person name="Dooley K."/>
            <person name="Dooley E."/>
            <person name="Doricent M."/>
            <person name="Dorje P."/>
            <person name="Dorjee K."/>
            <person name="Dupes A."/>
            <person name="Elong R."/>
            <person name="Falk J."/>
            <person name="Farina A."/>
            <person name="Faro S."/>
            <person name="Ferguson D."/>
            <person name="Fisher S."/>
            <person name="Foley C.D."/>
            <person name="Franke A."/>
            <person name="Friedrich D."/>
            <person name="Gadbois L."/>
            <person name="Gearin G."/>
            <person name="Gearin C.R."/>
            <person name="Giannoukos G."/>
            <person name="Goode T."/>
            <person name="Graham J."/>
            <person name="Grandbois E."/>
            <person name="Grewal S."/>
            <person name="Gyaltsen K."/>
            <person name="Hafez N."/>
            <person name="Hagos B."/>
            <person name="Hall J."/>
            <person name="Henson C."/>
            <person name="Hollinger A."/>
            <person name="Honan T."/>
            <person name="Huard M.D."/>
            <person name="Hughes L."/>
            <person name="Hurhula B."/>
            <person name="Husby M.E."/>
            <person name="Kamat A."/>
            <person name="Kanga B."/>
            <person name="Kashin S."/>
            <person name="Khazanovich D."/>
            <person name="Kisner P."/>
            <person name="Lance K."/>
            <person name="Lara M."/>
            <person name="Lee W."/>
            <person name="Lennon N."/>
            <person name="Letendre F."/>
            <person name="LeVine R."/>
            <person name="Lipovsky A."/>
            <person name="Liu X."/>
            <person name="Liu J."/>
            <person name="Liu S."/>
            <person name="Lokyitsang T."/>
            <person name="Lokyitsang Y."/>
            <person name="Lubonja R."/>
            <person name="Lui A."/>
            <person name="MacDonald P."/>
            <person name="Magnisalis V."/>
            <person name="Maru K."/>
            <person name="Matthews C."/>
            <person name="McCusker W."/>
            <person name="McDonough S."/>
            <person name="Mehta T."/>
            <person name="Meldrim J."/>
            <person name="Meneus L."/>
            <person name="Mihai O."/>
            <person name="Mihalev A."/>
            <person name="Mihova T."/>
            <person name="Mittelman R."/>
            <person name="Mlenga V."/>
            <person name="Montmayeur A."/>
            <person name="Mulrain L."/>
            <person name="Navidi A."/>
            <person name="Naylor J."/>
            <person name="Negash T."/>
            <person name="Nguyen T."/>
            <person name="Nguyen N."/>
            <person name="Nicol R."/>
            <person name="Norbu C."/>
            <person name="Norbu N."/>
            <person name="Novod N."/>
            <person name="O'Neill B."/>
            <person name="Osman S."/>
            <person name="Markiewicz E."/>
            <person name="Oyono O.L."/>
            <person name="Patti C."/>
            <person name="Phunkhang P."/>
            <person name="Pierre F."/>
            <person name="Priest M."/>
            <person name="Raghuraman S."/>
            <person name="Rege F."/>
            <person name="Reyes R."/>
            <person name="Rise C."/>
            <person name="Rogov P."/>
            <person name="Ross K."/>
            <person name="Ryan E."/>
            <person name="Settipalli S."/>
            <person name="Shea T."/>
            <person name="Sherpa N."/>
            <person name="Shi L."/>
            <person name="Shih D."/>
            <person name="Sparrow T."/>
            <person name="Spaulding J."/>
            <person name="Stalker J."/>
            <person name="Stange-Thomann N."/>
            <person name="Stavropoulos S."/>
            <person name="Stone C."/>
            <person name="Strader C."/>
            <person name="Tesfaye S."/>
            <person name="Thomson T."/>
            <person name="Thoulutsang Y."/>
            <person name="Thoulutsang D."/>
            <person name="Topham K."/>
            <person name="Topping I."/>
            <person name="Tsamla T."/>
            <person name="Vassiliev H."/>
            <person name="Vo A."/>
            <person name="Wangchuk T."/>
            <person name="Wangdi T."/>
            <person name="Weiand M."/>
            <person name="Wilkinson J."/>
            <person name="Wilson A."/>
            <person name="Yadav S."/>
            <person name="Young G."/>
            <person name="Yu Q."/>
            <person name="Zembek L."/>
            <person name="Zhong D."/>
            <person name="Zimmer A."/>
            <person name="Zwirko Z."/>
            <person name="Jaffe D.B."/>
            <person name="Alvarez P."/>
            <person name="Brockman W."/>
            <person name="Butler J."/>
            <person name="Chin C."/>
            <person name="Gnerre S."/>
            <person name="Grabherr M."/>
            <person name="Kleber M."/>
            <person name="Mauceli E."/>
            <person name="MacCallum I."/>
        </authorList>
    </citation>
    <scope>NUCLEOTIDE SEQUENCE [LARGE SCALE GENOMIC DNA]</scope>
    <source>
        <strain evidence="3">Tucson 14024-0371.13</strain>
    </source>
</reference>
<dbReference type="GeneID" id="6504825"/>